<protein>
    <submittedName>
        <fullName evidence="7">DEAD/DEAH box helicase</fullName>
    </submittedName>
</protein>
<dbReference type="InterPro" id="IPR027417">
    <property type="entry name" value="P-loop_NTPase"/>
</dbReference>
<keyword evidence="2" id="KW-0378">Hydrolase</keyword>
<dbReference type="Pfam" id="PF00176">
    <property type="entry name" value="SNF2-rel_dom"/>
    <property type="match status" value="1"/>
</dbReference>
<sequence>MVTSAKQTLDGMLIQVQGLSELVRDTTASFYESLDDIDVLDPAQARVKSDSSPGYRQAKLWLEATLRKTPIPLNEPGLTVSTSMLTNPLSYQQSAVRQALDPENLRPRLLIADAVGLGKTIEIGMILAELIRRGRGDRILIVTPKHVLEQMQYEMWTRFAIPFVRLDSVGIQRVRQKLPASRNPFSLYKRAIVSIDTLKQDKYRAHLRKHKWDAVVIDESHNITGATKNNELARLLARNTEALVLASATPHNGKKESFAELIRLLDPTAVTPDGDIIASELSRLVIRRHRHSPEVAREVGSDWAERKEPQHFAVEANAIENAIADELADTWLYPTSASSPHSGDNKGLFPWTLAKAFLSSPAALRETANERIRRLGSNLTPSQRVERDALERLSNLAQEAESNGSAKYERLVSYLKDIGVAPKSGERAVVFSERVPTLKWLRAKLQKDLKLRADQIEVLHGGLNDQDQQRIVESFKQSSSPIRLLITGDVASEGVNLHSQCHELIHFDIPWSLIRIEQRNGRVDRYGQRHNPQITTILLKPENERFAGDIRVLTRLMEREQEAHAALGDVASLMGKYDVAAEEDAIAKALVKGTDIDDIVPTMDSIAADADDPWLALLLAAAEEPAGEAAIVDDVVVQSGESSGLFASHETFLAAALDEIFTTPGAAPGTNGGGGVDWRRFPDHGLVELTPPRDLSQRLSVLPQSYLRDQRVTDHLKLAISEPVAQRLLQKAIDDNSSASLWPEAHYLGPLHPILEWASDRSLAKLGRNEVFAVRGDVDYPTVLLIGTLTNNRGQVVAASFVTAAVPDVDDPSFVLVEPHAGAREALAELGLNQALSNPGPIADPERFQAIIAPAVQHAVSHVNGVMQASGEAVESAIDRWAQRVRQWENEADALIQRTDLKLRRVTVEEERAIARSMKPNQRLVRPLLLVVPQKEV</sequence>
<evidence type="ECO:0000256" key="1">
    <source>
        <dbReference type="ARBA" id="ARBA00022741"/>
    </source>
</evidence>
<evidence type="ECO:0000259" key="6">
    <source>
        <dbReference type="PROSITE" id="PS51194"/>
    </source>
</evidence>
<evidence type="ECO:0000256" key="2">
    <source>
        <dbReference type="ARBA" id="ARBA00022801"/>
    </source>
</evidence>
<evidence type="ECO:0000256" key="3">
    <source>
        <dbReference type="ARBA" id="ARBA00022806"/>
    </source>
</evidence>
<dbReference type="PROSITE" id="PS51194">
    <property type="entry name" value="HELICASE_CTER"/>
    <property type="match status" value="1"/>
</dbReference>
<proteinExistence type="predicted"/>
<keyword evidence="3 7" id="KW-0347">Helicase</keyword>
<dbReference type="InterPro" id="IPR000330">
    <property type="entry name" value="SNF2_N"/>
</dbReference>
<dbReference type="Gene3D" id="3.40.50.10810">
    <property type="entry name" value="Tandem AAA-ATPase domain"/>
    <property type="match status" value="1"/>
</dbReference>
<evidence type="ECO:0000256" key="4">
    <source>
        <dbReference type="ARBA" id="ARBA00022840"/>
    </source>
</evidence>
<dbReference type="SMART" id="SM00487">
    <property type="entry name" value="DEXDc"/>
    <property type="match status" value="1"/>
</dbReference>
<dbReference type="AlphaFoldDB" id="A0A4R9AEZ6"/>
<organism evidence="7 8">
    <name type="scientific">Cryobacterium suzukii</name>
    <dbReference type="NCBI Taxonomy" id="1259198"/>
    <lineage>
        <taxon>Bacteria</taxon>
        <taxon>Bacillati</taxon>
        <taxon>Actinomycetota</taxon>
        <taxon>Actinomycetes</taxon>
        <taxon>Micrococcales</taxon>
        <taxon>Microbacteriaceae</taxon>
        <taxon>Cryobacterium</taxon>
    </lineage>
</organism>
<dbReference type="PROSITE" id="PS51192">
    <property type="entry name" value="HELICASE_ATP_BIND_1"/>
    <property type="match status" value="1"/>
</dbReference>
<dbReference type="PANTHER" id="PTHR45766">
    <property type="entry name" value="DNA ANNEALING HELICASE AND ENDONUCLEASE ZRANB3 FAMILY MEMBER"/>
    <property type="match status" value="1"/>
</dbReference>
<keyword evidence="8" id="KW-1185">Reference proteome</keyword>
<evidence type="ECO:0000259" key="5">
    <source>
        <dbReference type="PROSITE" id="PS51192"/>
    </source>
</evidence>
<dbReference type="SMART" id="SM00490">
    <property type="entry name" value="HELICc"/>
    <property type="match status" value="1"/>
</dbReference>
<evidence type="ECO:0000313" key="8">
    <source>
        <dbReference type="Proteomes" id="UP000298170"/>
    </source>
</evidence>
<name>A0A4R9AEZ6_9MICO</name>
<dbReference type="SUPFAM" id="SSF52540">
    <property type="entry name" value="P-loop containing nucleoside triphosphate hydrolases"/>
    <property type="match status" value="2"/>
</dbReference>
<dbReference type="GO" id="GO:0005524">
    <property type="term" value="F:ATP binding"/>
    <property type="evidence" value="ECO:0007669"/>
    <property type="project" value="UniProtKB-KW"/>
</dbReference>
<dbReference type="Gene3D" id="3.40.50.300">
    <property type="entry name" value="P-loop containing nucleotide triphosphate hydrolases"/>
    <property type="match status" value="1"/>
</dbReference>
<dbReference type="OrthoDB" id="9814088at2"/>
<dbReference type="PANTHER" id="PTHR45766:SF6">
    <property type="entry name" value="SWI_SNF-RELATED MATRIX-ASSOCIATED ACTIN-DEPENDENT REGULATOR OF CHROMATIN SUBFAMILY A-LIKE PROTEIN 1"/>
    <property type="match status" value="1"/>
</dbReference>
<dbReference type="Pfam" id="PF00271">
    <property type="entry name" value="Helicase_C"/>
    <property type="match status" value="1"/>
</dbReference>
<dbReference type="CDD" id="cd18793">
    <property type="entry name" value="SF2_C_SNF"/>
    <property type="match status" value="1"/>
</dbReference>
<feature type="domain" description="Helicase ATP-binding" evidence="5">
    <location>
        <begin position="100"/>
        <end position="268"/>
    </location>
</feature>
<accession>A0A4R9AEZ6</accession>
<gene>
    <name evidence="7" type="ORF">E3T39_11310</name>
</gene>
<dbReference type="InterPro" id="IPR057342">
    <property type="entry name" value="DEXDc_RapA"/>
</dbReference>
<dbReference type="EMBL" id="SOHJ01000011">
    <property type="protein sequence ID" value="TFD59187.1"/>
    <property type="molecule type" value="Genomic_DNA"/>
</dbReference>
<keyword evidence="4" id="KW-0067">ATP-binding</keyword>
<keyword evidence="1" id="KW-0547">Nucleotide-binding</keyword>
<dbReference type="InterPro" id="IPR049730">
    <property type="entry name" value="SNF2/RAD54-like_C"/>
</dbReference>
<comment type="caution">
    <text evidence="7">The sequence shown here is derived from an EMBL/GenBank/DDBJ whole genome shotgun (WGS) entry which is preliminary data.</text>
</comment>
<dbReference type="Proteomes" id="UP000298170">
    <property type="component" value="Unassembled WGS sequence"/>
</dbReference>
<dbReference type="GO" id="GO:0004386">
    <property type="term" value="F:helicase activity"/>
    <property type="evidence" value="ECO:0007669"/>
    <property type="project" value="UniProtKB-KW"/>
</dbReference>
<dbReference type="GO" id="GO:0016787">
    <property type="term" value="F:hydrolase activity"/>
    <property type="evidence" value="ECO:0007669"/>
    <property type="project" value="UniProtKB-KW"/>
</dbReference>
<dbReference type="InterPro" id="IPR001650">
    <property type="entry name" value="Helicase_C-like"/>
</dbReference>
<dbReference type="CDD" id="cd18011">
    <property type="entry name" value="DEXDc_RapA"/>
    <property type="match status" value="1"/>
</dbReference>
<dbReference type="InterPro" id="IPR014001">
    <property type="entry name" value="Helicase_ATP-bd"/>
</dbReference>
<feature type="domain" description="Helicase C-terminal" evidence="6">
    <location>
        <begin position="414"/>
        <end position="578"/>
    </location>
</feature>
<reference evidence="7 8" key="1">
    <citation type="submission" date="2019-03" db="EMBL/GenBank/DDBJ databases">
        <title>Genomics of glacier-inhabiting Cryobacterium strains.</title>
        <authorList>
            <person name="Liu Q."/>
            <person name="Xin Y.-H."/>
        </authorList>
    </citation>
    <scope>NUCLEOTIDE SEQUENCE [LARGE SCALE GENOMIC DNA]</scope>
    <source>
        <strain evidence="7 8">Sr39</strain>
    </source>
</reference>
<dbReference type="InterPro" id="IPR038718">
    <property type="entry name" value="SNF2-like_sf"/>
</dbReference>
<evidence type="ECO:0000313" key="7">
    <source>
        <dbReference type="EMBL" id="TFD59187.1"/>
    </source>
</evidence>